<keyword evidence="4 6" id="KW-1133">Transmembrane helix</keyword>
<proteinExistence type="inferred from homology"/>
<dbReference type="Proteomes" id="UP000054279">
    <property type="component" value="Unassembled WGS sequence"/>
</dbReference>
<name>A0A0C9TQ39_SPHS4</name>
<keyword evidence="8" id="KW-1185">Reference proteome</keyword>
<evidence type="ECO:0000256" key="3">
    <source>
        <dbReference type="ARBA" id="ARBA00022692"/>
    </source>
</evidence>
<dbReference type="Pfam" id="PF25129">
    <property type="entry name" value="Pyr4-TMTC"/>
    <property type="match status" value="1"/>
</dbReference>
<dbReference type="EMBL" id="KN837230">
    <property type="protein sequence ID" value="KIJ32228.1"/>
    <property type="molecule type" value="Genomic_DNA"/>
</dbReference>
<feature type="non-terminal residue" evidence="7">
    <location>
        <position position="1"/>
    </location>
</feature>
<dbReference type="PANTHER" id="PTHR42038:SF2">
    <property type="entry name" value="TERPENE CYCLASE AUSL"/>
    <property type="match status" value="1"/>
</dbReference>
<comment type="subcellular location">
    <subcellularLocation>
        <location evidence="1">Membrane</location>
        <topology evidence="1">Multi-pass membrane protein</topology>
    </subcellularLocation>
</comment>
<dbReference type="GO" id="GO:0016020">
    <property type="term" value="C:membrane"/>
    <property type="evidence" value="ECO:0007669"/>
    <property type="project" value="UniProtKB-SubCell"/>
</dbReference>
<dbReference type="PANTHER" id="PTHR42038">
    <property type="match status" value="1"/>
</dbReference>
<comment type="similarity">
    <text evidence="2">Belongs to the paxB family.</text>
</comment>
<dbReference type="AlphaFoldDB" id="A0A0C9TQ39"/>
<evidence type="ECO:0000256" key="6">
    <source>
        <dbReference type="SAM" id="Phobius"/>
    </source>
</evidence>
<evidence type="ECO:0000256" key="2">
    <source>
        <dbReference type="ARBA" id="ARBA00006757"/>
    </source>
</evidence>
<evidence type="ECO:0000313" key="7">
    <source>
        <dbReference type="EMBL" id="KIJ32228.1"/>
    </source>
</evidence>
<evidence type="ECO:0000256" key="4">
    <source>
        <dbReference type="ARBA" id="ARBA00022989"/>
    </source>
</evidence>
<organism evidence="7 8">
    <name type="scientific">Sphaerobolus stellatus (strain SS14)</name>
    <dbReference type="NCBI Taxonomy" id="990650"/>
    <lineage>
        <taxon>Eukaryota</taxon>
        <taxon>Fungi</taxon>
        <taxon>Dikarya</taxon>
        <taxon>Basidiomycota</taxon>
        <taxon>Agaricomycotina</taxon>
        <taxon>Agaricomycetes</taxon>
        <taxon>Phallomycetidae</taxon>
        <taxon>Geastrales</taxon>
        <taxon>Sphaerobolaceae</taxon>
        <taxon>Sphaerobolus</taxon>
    </lineage>
</organism>
<evidence type="ECO:0000256" key="1">
    <source>
        <dbReference type="ARBA" id="ARBA00004141"/>
    </source>
</evidence>
<dbReference type="HOGENOM" id="CLU_087059_0_1_1"/>
<evidence type="ECO:0000256" key="5">
    <source>
        <dbReference type="ARBA" id="ARBA00023136"/>
    </source>
</evidence>
<evidence type="ECO:0000313" key="8">
    <source>
        <dbReference type="Proteomes" id="UP000054279"/>
    </source>
</evidence>
<dbReference type="GO" id="GO:0016829">
    <property type="term" value="F:lyase activity"/>
    <property type="evidence" value="ECO:0007669"/>
    <property type="project" value="InterPro"/>
</dbReference>
<feature type="transmembrane region" description="Helical" evidence="6">
    <location>
        <begin position="84"/>
        <end position="102"/>
    </location>
</feature>
<reference evidence="7 8" key="1">
    <citation type="submission" date="2014-06" db="EMBL/GenBank/DDBJ databases">
        <title>Evolutionary Origins and Diversification of the Mycorrhizal Mutualists.</title>
        <authorList>
            <consortium name="DOE Joint Genome Institute"/>
            <consortium name="Mycorrhizal Genomics Consortium"/>
            <person name="Kohler A."/>
            <person name="Kuo A."/>
            <person name="Nagy L.G."/>
            <person name="Floudas D."/>
            <person name="Copeland A."/>
            <person name="Barry K.W."/>
            <person name="Cichocki N."/>
            <person name="Veneault-Fourrey C."/>
            <person name="LaButti K."/>
            <person name="Lindquist E.A."/>
            <person name="Lipzen A."/>
            <person name="Lundell T."/>
            <person name="Morin E."/>
            <person name="Murat C."/>
            <person name="Riley R."/>
            <person name="Ohm R."/>
            <person name="Sun H."/>
            <person name="Tunlid A."/>
            <person name="Henrissat B."/>
            <person name="Grigoriev I.V."/>
            <person name="Hibbett D.S."/>
            <person name="Martin F."/>
        </authorList>
    </citation>
    <scope>NUCLEOTIDE SEQUENCE [LARGE SCALE GENOMIC DNA]</scope>
    <source>
        <strain evidence="7 8">SS14</strain>
    </source>
</reference>
<keyword evidence="5 6" id="KW-0472">Membrane</keyword>
<dbReference type="OrthoDB" id="3240792at2759"/>
<dbReference type="InterPro" id="IPR039020">
    <property type="entry name" value="PaxB-like"/>
</dbReference>
<accession>A0A0C9TQ39</accession>
<keyword evidence="3 6" id="KW-0812">Transmembrane</keyword>
<sequence>LLWTAAYILYVKQAREDRSYGMPLLALILNISWEFVYTFVYRRNGVGRFFHFPWVFIDGILVMETIKYGPDIWQKSSPVVAGNFRAIVLLSFVIGVTTQWTFASQFSRSNASFWSAYVCQNVGNLLSVCSRLILNRWCRFLGSLAANLRYLYRVKAWPQ</sequence>
<gene>
    <name evidence="7" type="ORF">M422DRAFT_141550</name>
</gene>
<feature type="non-terminal residue" evidence="7">
    <location>
        <position position="159"/>
    </location>
</feature>
<feature type="transmembrane region" description="Helical" evidence="6">
    <location>
        <begin position="20"/>
        <end position="40"/>
    </location>
</feature>
<protein>
    <submittedName>
        <fullName evidence="7">Uncharacterized protein</fullName>
    </submittedName>
</protein>